<dbReference type="InterPro" id="IPR013083">
    <property type="entry name" value="Znf_RING/FYVE/PHD"/>
</dbReference>
<feature type="compositionally biased region" description="Acidic residues" evidence="5">
    <location>
        <begin position="476"/>
        <end position="516"/>
    </location>
</feature>
<dbReference type="Gene3D" id="3.30.40.10">
    <property type="entry name" value="Zinc/RING finger domain, C3HC4 (zinc finger)"/>
    <property type="match status" value="2"/>
</dbReference>
<evidence type="ECO:0000256" key="4">
    <source>
        <dbReference type="PROSITE-ProRule" id="PRU00175"/>
    </source>
</evidence>
<evidence type="ECO:0000313" key="8">
    <source>
        <dbReference type="Proteomes" id="UP000887568"/>
    </source>
</evidence>
<dbReference type="GO" id="GO:0061630">
    <property type="term" value="F:ubiquitin protein ligase activity"/>
    <property type="evidence" value="ECO:0007669"/>
    <property type="project" value="TreeGrafter"/>
</dbReference>
<dbReference type="PANTHER" id="PTHR46016">
    <property type="entry name" value="ZINC FINGER, RING/FYVE/PHD-TYPE"/>
    <property type="match status" value="1"/>
</dbReference>
<evidence type="ECO:0000259" key="6">
    <source>
        <dbReference type="PROSITE" id="PS50089"/>
    </source>
</evidence>
<reference evidence="7" key="1">
    <citation type="submission" date="2022-11" db="UniProtKB">
        <authorList>
            <consortium name="EnsemblMetazoa"/>
        </authorList>
    </citation>
    <scope>IDENTIFICATION</scope>
</reference>
<feature type="domain" description="RING-type" evidence="6">
    <location>
        <begin position="240"/>
        <end position="278"/>
    </location>
</feature>
<dbReference type="GO" id="GO:0008270">
    <property type="term" value="F:zinc ion binding"/>
    <property type="evidence" value="ECO:0007669"/>
    <property type="project" value="UniProtKB-KW"/>
</dbReference>
<dbReference type="InterPro" id="IPR051438">
    <property type="entry name" value="RNF_E3_ubiq-protein_ligase"/>
</dbReference>
<feature type="compositionally biased region" description="Basic residues" evidence="5">
    <location>
        <begin position="450"/>
        <end position="465"/>
    </location>
</feature>
<dbReference type="GO" id="GO:0000209">
    <property type="term" value="P:protein polyubiquitination"/>
    <property type="evidence" value="ECO:0007669"/>
    <property type="project" value="TreeGrafter"/>
</dbReference>
<protein>
    <recommendedName>
        <fullName evidence="6">RING-type domain-containing protein</fullName>
    </recommendedName>
</protein>
<dbReference type="InterPro" id="IPR018957">
    <property type="entry name" value="Znf_C3HC4_RING-type"/>
</dbReference>
<dbReference type="GO" id="GO:0006511">
    <property type="term" value="P:ubiquitin-dependent protein catabolic process"/>
    <property type="evidence" value="ECO:0007669"/>
    <property type="project" value="TreeGrafter"/>
</dbReference>
<dbReference type="RefSeq" id="XP_038046472.1">
    <property type="nucleotide sequence ID" value="XM_038190544.1"/>
</dbReference>
<keyword evidence="2 4" id="KW-0863">Zinc-finger</keyword>
<accession>A0A913Z432</accession>
<evidence type="ECO:0000256" key="5">
    <source>
        <dbReference type="SAM" id="MobiDB-lite"/>
    </source>
</evidence>
<dbReference type="GeneID" id="119720727"/>
<proteinExistence type="predicted"/>
<dbReference type="InterPro" id="IPR017907">
    <property type="entry name" value="Znf_RING_CS"/>
</dbReference>
<sequence>MDFNKIEAEERHIFKLWTLCRVCGQAGEKLQYCLDNYAELLELLYGIYLSEDDPAVHPQMVCQKCRLVLQQYLKKSPKSKKPPLPELYTFYKHSDMCFVCDRASGLLPKRKLSIDTGDSASQAKIARHDNDQSIAHSEGEKDTEDGTGSKKGNSDELSEQDTVRANVLLQAIQGAIADETLVADSEEMIDEPEQDGFTKYVYLNMIRRFKARNIKGEKARQSIDINRFNQKNFAYAFLTCSLCKRLPLKPVSTECKHIFCEACISDWLNFGNVCPKCEEVIVELSDASEQLNHLYMLLDAPCSFASKGCEAKLNPFEINGHEKDCPYNDRNDSSNSSEEEEEEEKEEKEEHQEVQRKPSAPRKRRSLRYVTCKLATSRVKDMVEFLDKTCKQEREDKIDVLFYMLREALTEAEDARATTVNLLWQHKAKAQHARGRGRPPSAAKLASGRQSRRKGMPRKRGRPRKVPVEELPGSTSEEDEEAEEEGDEAKGEEDEESGDQEEDEEEEIEEEEDLEEKDATWKPQSTIRRRQVRNHTEVAEEKDDKNAPKEHDYSKDNEAFESKVQITVQQVQDTGTCNTSENVAMQVVMLPVGGDEQPHQDSTDMVQ</sequence>
<dbReference type="Proteomes" id="UP000887568">
    <property type="component" value="Unplaced"/>
</dbReference>
<keyword evidence="8" id="KW-1185">Reference proteome</keyword>
<dbReference type="GO" id="GO:0003677">
    <property type="term" value="F:DNA binding"/>
    <property type="evidence" value="ECO:0007669"/>
    <property type="project" value="InterPro"/>
</dbReference>
<dbReference type="SMART" id="SM00184">
    <property type="entry name" value="RING"/>
    <property type="match status" value="1"/>
</dbReference>
<evidence type="ECO:0000256" key="1">
    <source>
        <dbReference type="ARBA" id="ARBA00022723"/>
    </source>
</evidence>
<dbReference type="AlphaFoldDB" id="A0A913Z432"/>
<name>A0A913Z432_PATMI</name>
<evidence type="ECO:0000256" key="2">
    <source>
        <dbReference type="ARBA" id="ARBA00022771"/>
    </source>
</evidence>
<organism evidence="7 8">
    <name type="scientific">Patiria miniata</name>
    <name type="common">Bat star</name>
    <name type="synonym">Asterina miniata</name>
    <dbReference type="NCBI Taxonomy" id="46514"/>
    <lineage>
        <taxon>Eukaryota</taxon>
        <taxon>Metazoa</taxon>
        <taxon>Echinodermata</taxon>
        <taxon>Eleutherozoa</taxon>
        <taxon>Asterozoa</taxon>
        <taxon>Asteroidea</taxon>
        <taxon>Valvatacea</taxon>
        <taxon>Valvatida</taxon>
        <taxon>Asterinidae</taxon>
        <taxon>Patiria</taxon>
    </lineage>
</organism>
<feature type="region of interest" description="Disordered" evidence="5">
    <location>
        <begin position="429"/>
        <end position="561"/>
    </location>
</feature>
<feature type="region of interest" description="Disordered" evidence="5">
    <location>
        <begin position="324"/>
        <end position="362"/>
    </location>
</feature>
<dbReference type="OrthoDB" id="9049620at2759"/>
<dbReference type="PROSITE" id="PS00518">
    <property type="entry name" value="ZF_RING_1"/>
    <property type="match status" value="1"/>
</dbReference>
<dbReference type="Pfam" id="PF00097">
    <property type="entry name" value="zf-C3HC4"/>
    <property type="match status" value="1"/>
</dbReference>
<evidence type="ECO:0000256" key="3">
    <source>
        <dbReference type="ARBA" id="ARBA00022833"/>
    </source>
</evidence>
<feature type="compositionally biased region" description="Acidic residues" evidence="5">
    <location>
        <begin position="337"/>
        <end position="347"/>
    </location>
</feature>
<keyword evidence="1" id="KW-0479">Metal-binding</keyword>
<dbReference type="OMA" id="EERHIFK"/>
<dbReference type="PANTHER" id="PTHR46016:SF1">
    <property type="entry name" value="RING-TYPE DOMAIN-CONTAINING PROTEIN"/>
    <property type="match status" value="1"/>
</dbReference>
<dbReference type="PROSITE" id="PS50089">
    <property type="entry name" value="ZF_RING_2"/>
    <property type="match status" value="1"/>
</dbReference>
<feature type="compositionally biased region" description="Basic and acidic residues" evidence="5">
    <location>
        <begin position="534"/>
        <end position="561"/>
    </location>
</feature>
<feature type="region of interest" description="Disordered" evidence="5">
    <location>
        <begin position="118"/>
        <end position="159"/>
    </location>
</feature>
<dbReference type="EnsemblMetazoa" id="XM_038190544.1">
    <property type="protein sequence ID" value="XP_038046472.1"/>
    <property type="gene ID" value="LOC119720727"/>
</dbReference>
<keyword evidence="3" id="KW-0862">Zinc</keyword>
<dbReference type="SUPFAM" id="SSF57850">
    <property type="entry name" value="RING/U-box"/>
    <property type="match status" value="1"/>
</dbReference>
<dbReference type="InterPro" id="IPR017956">
    <property type="entry name" value="AT_hook_DNA-bd_motif"/>
</dbReference>
<dbReference type="SMART" id="SM00384">
    <property type="entry name" value="AT_hook"/>
    <property type="match status" value="2"/>
</dbReference>
<evidence type="ECO:0000313" key="7">
    <source>
        <dbReference type="EnsemblMetazoa" id="XP_038046472.1"/>
    </source>
</evidence>
<dbReference type="InterPro" id="IPR001841">
    <property type="entry name" value="Znf_RING"/>
</dbReference>